<accession>A0ABP0UCA1</accession>
<dbReference type="EMBL" id="OZ019894">
    <property type="protein sequence ID" value="CAK9217213.1"/>
    <property type="molecule type" value="Genomic_DNA"/>
</dbReference>
<sequence length="111" mass="12719">MSVAPEANGGSKAVWPTLESDMQYRPALTTPQKFVETMGLEDDKHAKFFCLTSNDSRTWQEGLWDCCVSDTLLEVDKFPFKIITGFTRRVNHAMQRIMLATSWLPELLMCR</sequence>
<organism evidence="1 2">
    <name type="scientific">Sphagnum troendelagicum</name>
    <dbReference type="NCBI Taxonomy" id="128251"/>
    <lineage>
        <taxon>Eukaryota</taxon>
        <taxon>Viridiplantae</taxon>
        <taxon>Streptophyta</taxon>
        <taxon>Embryophyta</taxon>
        <taxon>Bryophyta</taxon>
        <taxon>Sphagnophytina</taxon>
        <taxon>Sphagnopsida</taxon>
        <taxon>Sphagnales</taxon>
        <taxon>Sphagnaceae</taxon>
        <taxon>Sphagnum</taxon>
    </lineage>
</organism>
<name>A0ABP0UCA1_9BRYO</name>
<evidence type="ECO:0000313" key="2">
    <source>
        <dbReference type="Proteomes" id="UP001497512"/>
    </source>
</evidence>
<gene>
    <name evidence="1" type="ORF">CSSPTR1EN2_LOCUS13858</name>
</gene>
<protein>
    <submittedName>
        <fullName evidence="1">Uncharacterized protein</fullName>
    </submittedName>
</protein>
<evidence type="ECO:0000313" key="1">
    <source>
        <dbReference type="EMBL" id="CAK9217213.1"/>
    </source>
</evidence>
<proteinExistence type="predicted"/>
<dbReference type="Proteomes" id="UP001497512">
    <property type="component" value="Chromosome 2"/>
</dbReference>
<reference evidence="1" key="1">
    <citation type="submission" date="2024-02" db="EMBL/GenBank/DDBJ databases">
        <authorList>
            <consortium name="ELIXIR-Norway"/>
            <consortium name="Elixir Norway"/>
        </authorList>
    </citation>
    <scope>NUCLEOTIDE SEQUENCE</scope>
</reference>
<keyword evidence="2" id="KW-1185">Reference proteome</keyword>